<evidence type="ECO:0000256" key="12">
    <source>
        <dbReference type="ARBA" id="ARBA00049091"/>
    </source>
</evidence>
<organism evidence="14 15">
    <name type="scientific">Rhodococcus antarcticus</name>
    <dbReference type="NCBI Taxonomy" id="2987751"/>
    <lineage>
        <taxon>Bacteria</taxon>
        <taxon>Bacillati</taxon>
        <taxon>Actinomycetota</taxon>
        <taxon>Actinomycetes</taxon>
        <taxon>Mycobacteriales</taxon>
        <taxon>Nocardiaceae</taxon>
        <taxon>Rhodococcus</taxon>
    </lineage>
</organism>
<sequence>MKQGDTAPDFELADDKGTTTTLGAHLAKGPVVLFFYPIASSSGCTTEACHFRDLAAEFEAVGAQRLGISPDSVAAQAAFVRGENLDYPLLADVGGTVAEQFGVRRSGLLAKIGPVKRKTFVIGADREVLAVIGGELKFENHADEALTVLRGASA</sequence>
<dbReference type="InterPro" id="IPR036249">
    <property type="entry name" value="Thioredoxin-like_sf"/>
</dbReference>
<comment type="subunit">
    <text evidence="2">Monomer.</text>
</comment>
<evidence type="ECO:0000256" key="1">
    <source>
        <dbReference type="ARBA" id="ARBA00003330"/>
    </source>
</evidence>
<evidence type="ECO:0000256" key="4">
    <source>
        <dbReference type="ARBA" id="ARBA00022559"/>
    </source>
</evidence>
<evidence type="ECO:0000256" key="6">
    <source>
        <dbReference type="ARBA" id="ARBA00023002"/>
    </source>
</evidence>
<dbReference type="Pfam" id="PF00578">
    <property type="entry name" value="AhpC-TSA"/>
    <property type="match status" value="1"/>
</dbReference>
<keyword evidence="8" id="KW-0676">Redox-active center</keyword>
<keyword evidence="15" id="KW-1185">Reference proteome</keyword>
<comment type="catalytic activity">
    <reaction evidence="12">
        <text>a hydroperoxide + [thioredoxin]-dithiol = an alcohol + [thioredoxin]-disulfide + H2O</text>
        <dbReference type="Rhea" id="RHEA:62620"/>
        <dbReference type="Rhea" id="RHEA-COMP:10698"/>
        <dbReference type="Rhea" id="RHEA-COMP:10700"/>
        <dbReference type="ChEBI" id="CHEBI:15377"/>
        <dbReference type="ChEBI" id="CHEBI:29950"/>
        <dbReference type="ChEBI" id="CHEBI:30879"/>
        <dbReference type="ChEBI" id="CHEBI:35924"/>
        <dbReference type="ChEBI" id="CHEBI:50058"/>
        <dbReference type="EC" id="1.11.1.24"/>
    </reaction>
</comment>
<dbReference type="InterPro" id="IPR024706">
    <property type="entry name" value="Peroxiredoxin_AhpC-typ"/>
</dbReference>
<gene>
    <name evidence="14" type="ORF">RHODO2019_09555</name>
</gene>
<evidence type="ECO:0000256" key="8">
    <source>
        <dbReference type="ARBA" id="ARBA00023284"/>
    </source>
</evidence>
<evidence type="ECO:0000256" key="11">
    <source>
        <dbReference type="ARBA" id="ARBA00041373"/>
    </source>
</evidence>
<dbReference type="InterPro" id="IPR000866">
    <property type="entry name" value="AhpC/TSA"/>
</dbReference>
<evidence type="ECO:0000313" key="14">
    <source>
        <dbReference type="EMBL" id="UZJ23479.1"/>
    </source>
</evidence>
<evidence type="ECO:0000256" key="7">
    <source>
        <dbReference type="ARBA" id="ARBA00023157"/>
    </source>
</evidence>
<dbReference type="Proteomes" id="UP001164965">
    <property type="component" value="Chromosome"/>
</dbReference>
<feature type="domain" description="Thioredoxin" evidence="13">
    <location>
        <begin position="1"/>
        <end position="154"/>
    </location>
</feature>
<evidence type="ECO:0000256" key="2">
    <source>
        <dbReference type="ARBA" id="ARBA00011245"/>
    </source>
</evidence>
<accession>A0ABY6NW71</accession>
<evidence type="ECO:0000256" key="9">
    <source>
        <dbReference type="ARBA" id="ARBA00032824"/>
    </source>
</evidence>
<dbReference type="PIRSF" id="PIRSF000239">
    <property type="entry name" value="AHPC"/>
    <property type="match status" value="1"/>
</dbReference>
<comment type="similarity">
    <text evidence="10">Belongs to the peroxiredoxin family. BCP/PrxQ subfamily.</text>
</comment>
<dbReference type="Gene3D" id="3.40.30.10">
    <property type="entry name" value="Glutaredoxin"/>
    <property type="match status" value="1"/>
</dbReference>
<evidence type="ECO:0000256" key="5">
    <source>
        <dbReference type="ARBA" id="ARBA00022862"/>
    </source>
</evidence>
<keyword evidence="7" id="KW-1015">Disulfide bond</keyword>
<evidence type="ECO:0000256" key="3">
    <source>
        <dbReference type="ARBA" id="ARBA00013017"/>
    </source>
</evidence>
<dbReference type="SUPFAM" id="SSF52833">
    <property type="entry name" value="Thioredoxin-like"/>
    <property type="match status" value="1"/>
</dbReference>
<evidence type="ECO:0000256" key="10">
    <source>
        <dbReference type="ARBA" id="ARBA00038489"/>
    </source>
</evidence>
<keyword evidence="4" id="KW-0575">Peroxidase</keyword>
<reference evidence="14" key="1">
    <citation type="submission" date="2022-10" db="EMBL/GenBank/DDBJ databases">
        <title>Rhodococcus sp.75.</title>
        <authorList>
            <person name="Sun M."/>
        </authorList>
    </citation>
    <scope>NUCLEOTIDE SEQUENCE</scope>
    <source>
        <strain evidence="14">75</strain>
    </source>
</reference>
<dbReference type="RefSeq" id="WP_265381586.1">
    <property type="nucleotide sequence ID" value="NZ_CP110615.1"/>
</dbReference>
<dbReference type="EC" id="1.11.1.24" evidence="3"/>
<keyword evidence="5" id="KW-0049">Antioxidant</keyword>
<dbReference type="PANTHER" id="PTHR42801">
    <property type="entry name" value="THIOREDOXIN-DEPENDENT PEROXIDE REDUCTASE"/>
    <property type="match status" value="1"/>
</dbReference>
<proteinExistence type="inferred from homology"/>
<dbReference type="InterPro" id="IPR050924">
    <property type="entry name" value="Peroxiredoxin_BCP/PrxQ"/>
</dbReference>
<keyword evidence="6" id="KW-0560">Oxidoreductase</keyword>
<evidence type="ECO:0000259" key="13">
    <source>
        <dbReference type="PROSITE" id="PS51352"/>
    </source>
</evidence>
<dbReference type="CDD" id="cd03017">
    <property type="entry name" value="PRX_BCP"/>
    <property type="match status" value="1"/>
</dbReference>
<dbReference type="InterPro" id="IPR013766">
    <property type="entry name" value="Thioredoxin_domain"/>
</dbReference>
<comment type="function">
    <text evidence="1">Thiol-specific peroxidase that catalyzes the reduction of hydrogen peroxide and organic hydroperoxides to water and alcohols, respectively. Plays a role in cell protection against oxidative stress by detoxifying peroxides and as sensor of hydrogen peroxide-mediated signaling events.</text>
</comment>
<dbReference type="PANTHER" id="PTHR42801:SF8">
    <property type="entry name" value="PEROXIREDOXIN RV1608C-RELATED"/>
    <property type="match status" value="1"/>
</dbReference>
<dbReference type="PROSITE" id="PS51352">
    <property type="entry name" value="THIOREDOXIN_2"/>
    <property type="match status" value="1"/>
</dbReference>
<evidence type="ECO:0000313" key="15">
    <source>
        <dbReference type="Proteomes" id="UP001164965"/>
    </source>
</evidence>
<dbReference type="EMBL" id="CP110615">
    <property type="protein sequence ID" value="UZJ23479.1"/>
    <property type="molecule type" value="Genomic_DNA"/>
</dbReference>
<protein>
    <recommendedName>
        <fullName evidence="3">thioredoxin-dependent peroxiredoxin</fullName>
        <ecNumber evidence="3">1.11.1.24</ecNumber>
    </recommendedName>
    <alternativeName>
        <fullName evidence="11">Bacterioferritin comigratory protein</fullName>
    </alternativeName>
    <alternativeName>
        <fullName evidence="9">Thioredoxin peroxidase</fullName>
    </alternativeName>
</protein>
<name>A0ABY6NW71_9NOCA</name>